<protein>
    <submittedName>
        <fullName evidence="1">Uncharacterized protein</fullName>
    </submittedName>
</protein>
<accession>A0A0B0PM66</accession>
<organism evidence="1 2">
    <name type="scientific">Gossypium arboreum</name>
    <name type="common">Tree cotton</name>
    <name type="synonym">Gossypium nanking</name>
    <dbReference type="NCBI Taxonomy" id="29729"/>
    <lineage>
        <taxon>Eukaryota</taxon>
        <taxon>Viridiplantae</taxon>
        <taxon>Streptophyta</taxon>
        <taxon>Embryophyta</taxon>
        <taxon>Tracheophyta</taxon>
        <taxon>Spermatophyta</taxon>
        <taxon>Magnoliopsida</taxon>
        <taxon>eudicotyledons</taxon>
        <taxon>Gunneridae</taxon>
        <taxon>Pentapetalae</taxon>
        <taxon>rosids</taxon>
        <taxon>malvids</taxon>
        <taxon>Malvales</taxon>
        <taxon>Malvaceae</taxon>
        <taxon>Malvoideae</taxon>
        <taxon>Gossypium</taxon>
    </lineage>
</organism>
<keyword evidence="2" id="KW-1185">Reference proteome</keyword>
<evidence type="ECO:0000313" key="1">
    <source>
        <dbReference type="EMBL" id="KHG25952.1"/>
    </source>
</evidence>
<name>A0A0B0PM66_GOSAR</name>
<reference evidence="2" key="1">
    <citation type="submission" date="2014-09" db="EMBL/GenBank/DDBJ databases">
        <authorList>
            <person name="Mudge J."/>
            <person name="Ramaraj T."/>
            <person name="Lindquist I.E."/>
            <person name="Bharti A.K."/>
            <person name="Sundararajan A."/>
            <person name="Cameron C.T."/>
            <person name="Woodward J.E."/>
            <person name="May G.D."/>
            <person name="Brubaker C."/>
            <person name="Broadhvest J."/>
            <person name="Wilkins T.A."/>
        </authorList>
    </citation>
    <scope>NUCLEOTIDE SEQUENCE</scope>
    <source>
        <strain evidence="2">cv. AKA8401</strain>
    </source>
</reference>
<evidence type="ECO:0000313" key="2">
    <source>
        <dbReference type="Proteomes" id="UP000032142"/>
    </source>
</evidence>
<dbReference type="EMBL" id="KN434453">
    <property type="protein sequence ID" value="KHG25952.1"/>
    <property type="molecule type" value="Genomic_DNA"/>
</dbReference>
<sequence length="60" mass="7004">MFNDIRDDRIPVRTLGSTSDIHAMTFGVICVWASVRHVWDMYQPHYGSQCKTVSGTWHRH</sequence>
<gene>
    <name evidence="1" type="ORF">F383_09626</name>
</gene>
<dbReference type="Proteomes" id="UP000032142">
    <property type="component" value="Unassembled WGS sequence"/>
</dbReference>
<dbReference type="AlphaFoldDB" id="A0A0B0PM66"/>
<proteinExistence type="predicted"/>